<gene>
    <name evidence="2" type="ORF">PCOR1329_LOCUS62130</name>
</gene>
<evidence type="ECO:0000313" key="2">
    <source>
        <dbReference type="EMBL" id="CAK0878332.1"/>
    </source>
</evidence>
<reference evidence="2" key="1">
    <citation type="submission" date="2023-10" db="EMBL/GenBank/DDBJ databases">
        <authorList>
            <person name="Chen Y."/>
            <person name="Shah S."/>
            <person name="Dougan E. K."/>
            <person name="Thang M."/>
            <person name="Chan C."/>
        </authorList>
    </citation>
    <scope>NUCLEOTIDE SEQUENCE [LARGE SCALE GENOMIC DNA]</scope>
</reference>
<evidence type="ECO:0000256" key="1">
    <source>
        <dbReference type="SAM" id="MobiDB-lite"/>
    </source>
</evidence>
<name>A0ABN9VZ73_9DINO</name>
<dbReference type="EMBL" id="CAUYUJ010017837">
    <property type="protein sequence ID" value="CAK0878332.1"/>
    <property type="molecule type" value="Genomic_DNA"/>
</dbReference>
<feature type="region of interest" description="Disordered" evidence="1">
    <location>
        <begin position="121"/>
        <end position="141"/>
    </location>
</feature>
<keyword evidence="3" id="KW-1185">Reference proteome</keyword>
<organism evidence="2 3">
    <name type="scientific">Prorocentrum cordatum</name>
    <dbReference type="NCBI Taxonomy" id="2364126"/>
    <lineage>
        <taxon>Eukaryota</taxon>
        <taxon>Sar</taxon>
        <taxon>Alveolata</taxon>
        <taxon>Dinophyceae</taxon>
        <taxon>Prorocentrales</taxon>
        <taxon>Prorocentraceae</taxon>
        <taxon>Prorocentrum</taxon>
    </lineage>
</organism>
<comment type="caution">
    <text evidence="2">The sequence shown here is derived from an EMBL/GenBank/DDBJ whole genome shotgun (WGS) entry which is preliminary data.</text>
</comment>
<proteinExistence type="predicted"/>
<evidence type="ECO:0000313" key="3">
    <source>
        <dbReference type="Proteomes" id="UP001189429"/>
    </source>
</evidence>
<sequence>MEDNAFFNLESVSGMCSSIKAAGDFDFLGLTVLRPKGTTISKDLGLRRVTKAKVQEPMPNVWLSSYLVTGAGAAKLLKCIKSQRQNYASKIIDRVLSQQCLSGDKSINAFVIDHHRFFGHSESGGDSRKKLNSKRPSNSTR</sequence>
<protein>
    <submittedName>
        <fullName evidence="2">Uncharacterized protein</fullName>
    </submittedName>
</protein>
<accession>A0ABN9VZ73</accession>
<dbReference type="Proteomes" id="UP001189429">
    <property type="component" value="Unassembled WGS sequence"/>
</dbReference>